<dbReference type="InterPro" id="IPR005467">
    <property type="entry name" value="His_kinase_dom"/>
</dbReference>
<dbReference type="Pfam" id="PF00512">
    <property type="entry name" value="HisKA"/>
    <property type="match status" value="1"/>
</dbReference>
<evidence type="ECO:0000256" key="10">
    <source>
        <dbReference type="ARBA" id="ARBA00022989"/>
    </source>
</evidence>
<comment type="subcellular location">
    <subcellularLocation>
        <location evidence="2">Membrane</location>
        <topology evidence="2">Multi-pass membrane protein</topology>
    </subcellularLocation>
</comment>
<evidence type="ECO:0000256" key="9">
    <source>
        <dbReference type="ARBA" id="ARBA00022840"/>
    </source>
</evidence>
<organism evidence="15 16">
    <name type="scientific">Achromobacter aegrifaciens</name>
    <dbReference type="NCBI Taxonomy" id="1287736"/>
    <lineage>
        <taxon>Bacteria</taxon>
        <taxon>Pseudomonadati</taxon>
        <taxon>Pseudomonadota</taxon>
        <taxon>Betaproteobacteria</taxon>
        <taxon>Burkholderiales</taxon>
        <taxon>Alcaligenaceae</taxon>
        <taxon>Achromobacter</taxon>
    </lineage>
</organism>
<feature type="transmembrane region" description="Helical" evidence="13">
    <location>
        <begin position="147"/>
        <end position="175"/>
    </location>
</feature>
<keyword evidence="8" id="KW-0418">Kinase</keyword>
<dbReference type="SUPFAM" id="SSF47384">
    <property type="entry name" value="Homodimeric domain of signal transducing histidine kinase"/>
    <property type="match status" value="1"/>
</dbReference>
<dbReference type="InterPro" id="IPR013727">
    <property type="entry name" value="2CSK_N"/>
</dbReference>
<dbReference type="PROSITE" id="PS50109">
    <property type="entry name" value="HIS_KIN"/>
    <property type="match status" value="1"/>
</dbReference>
<dbReference type="PANTHER" id="PTHR45436:SF14">
    <property type="entry name" value="SENSOR PROTEIN QSEC"/>
    <property type="match status" value="1"/>
</dbReference>
<dbReference type="SMART" id="SM00387">
    <property type="entry name" value="HATPase_c"/>
    <property type="match status" value="1"/>
</dbReference>
<evidence type="ECO:0000256" key="12">
    <source>
        <dbReference type="ARBA" id="ARBA00023136"/>
    </source>
</evidence>
<dbReference type="EC" id="2.7.13.3" evidence="3"/>
<evidence type="ECO:0000256" key="4">
    <source>
        <dbReference type="ARBA" id="ARBA00022553"/>
    </source>
</evidence>
<evidence type="ECO:0000256" key="6">
    <source>
        <dbReference type="ARBA" id="ARBA00022692"/>
    </source>
</evidence>
<evidence type="ECO:0000256" key="3">
    <source>
        <dbReference type="ARBA" id="ARBA00012438"/>
    </source>
</evidence>
<dbReference type="SUPFAM" id="SSF55874">
    <property type="entry name" value="ATPase domain of HSP90 chaperone/DNA topoisomerase II/histidine kinase"/>
    <property type="match status" value="1"/>
</dbReference>
<evidence type="ECO:0000256" key="11">
    <source>
        <dbReference type="ARBA" id="ARBA00023012"/>
    </source>
</evidence>
<dbReference type="InterPro" id="IPR036097">
    <property type="entry name" value="HisK_dim/P_sf"/>
</dbReference>
<evidence type="ECO:0000313" key="16">
    <source>
        <dbReference type="Proteomes" id="UP001264156"/>
    </source>
</evidence>
<feature type="domain" description="Histidine kinase" evidence="14">
    <location>
        <begin position="231"/>
        <end position="443"/>
    </location>
</feature>
<dbReference type="CDD" id="cd00082">
    <property type="entry name" value="HisKA"/>
    <property type="match status" value="1"/>
</dbReference>
<evidence type="ECO:0000256" key="8">
    <source>
        <dbReference type="ARBA" id="ARBA00022777"/>
    </source>
</evidence>
<keyword evidence="9 15" id="KW-0067">ATP-binding</keyword>
<evidence type="ECO:0000313" key="15">
    <source>
        <dbReference type="EMBL" id="MDR7948304.1"/>
    </source>
</evidence>
<proteinExistence type="predicted"/>
<dbReference type="InterPro" id="IPR050428">
    <property type="entry name" value="TCS_sensor_his_kinase"/>
</dbReference>
<keyword evidence="7" id="KW-0547">Nucleotide-binding</keyword>
<dbReference type="EMBL" id="JAVKVN010000011">
    <property type="protein sequence ID" value="MDR7948304.1"/>
    <property type="molecule type" value="Genomic_DNA"/>
</dbReference>
<evidence type="ECO:0000256" key="1">
    <source>
        <dbReference type="ARBA" id="ARBA00000085"/>
    </source>
</evidence>
<name>A0ABU2DJL0_ACHAE</name>
<keyword evidence="10 13" id="KW-1133">Transmembrane helix</keyword>
<evidence type="ECO:0000256" key="7">
    <source>
        <dbReference type="ARBA" id="ARBA00022741"/>
    </source>
</evidence>
<keyword evidence="12 13" id="KW-0472">Membrane</keyword>
<dbReference type="Pfam" id="PF08521">
    <property type="entry name" value="2CSK_N"/>
    <property type="match status" value="1"/>
</dbReference>
<reference evidence="16" key="1">
    <citation type="submission" date="2023-07" db="EMBL/GenBank/DDBJ databases">
        <title>Glyphosate-induced phosphonatase operons in soil bacteria of genus Achromobacter.</title>
        <authorList>
            <person name="Epiktetov D.O."/>
            <person name="Sviridov A.V."/>
            <person name="Tarlachkov S.V."/>
            <person name="Shushkova T.V."/>
            <person name="Toropygin I.Y."/>
            <person name="Leontievsky A."/>
        </authorList>
    </citation>
    <scope>NUCLEOTIDE SEQUENCE [LARGE SCALE GENOMIC DNA]</scope>
    <source>
        <strain evidence="16">Kg 16</strain>
    </source>
</reference>
<dbReference type="Gene3D" id="3.30.565.10">
    <property type="entry name" value="Histidine kinase-like ATPase, C-terminal domain"/>
    <property type="match status" value="1"/>
</dbReference>
<evidence type="ECO:0000256" key="2">
    <source>
        <dbReference type="ARBA" id="ARBA00004141"/>
    </source>
</evidence>
<keyword evidence="16" id="KW-1185">Reference proteome</keyword>
<dbReference type="RefSeq" id="WP_054454419.1">
    <property type="nucleotide sequence ID" value="NZ_CYTK01000004.1"/>
</dbReference>
<comment type="caution">
    <text evidence="15">The sequence shown here is derived from an EMBL/GenBank/DDBJ whole genome shotgun (WGS) entry which is preliminary data.</text>
</comment>
<keyword evidence="6 13" id="KW-0812">Transmembrane</keyword>
<dbReference type="InterPro" id="IPR036890">
    <property type="entry name" value="HATPase_C_sf"/>
</dbReference>
<evidence type="ECO:0000256" key="5">
    <source>
        <dbReference type="ARBA" id="ARBA00022679"/>
    </source>
</evidence>
<dbReference type="Proteomes" id="UP001264156">
    <property type="component" value="Unassembled WGS sequence"/>
</dbReference>
<dbReference type="Pfam" id="PF02518">
    <property type="entry name" value="HATPase_c"/>
    <property type="match status" value="1"/>
</dbReference>
<protein>
    <recommendedName>
        <fullName evidence="3">histidine kinase</fullName>
        <ecNumber evidence="3">2.7.13.3</ecNumber>
    </recommendedName>
</protein>
<keyword evidence="4" id="KW-0597">Phosphoprotein</keyword>
<keyword evidence="5" id="KW-0808">Transferase</keyword>
<keyword evidence="11" id="KW-0902">Two-component regulatory system</keyword>
<dbReference type="InterPro" id="IPR003594">
    <property type="entry name" value="HATPase_dom"/>
</dbReference>
<dbReference type="SMART" id="SM00388">
    <property type="entry name" value="HisKA"/>
    <property type="match status" value="1"/>
</dbReference>
<dbReference type="InterPro" id="IPR004358">
    <property type="entry name" value="Sig_transdc_His_kin-like_C"/>
</dbReference>
<accession>A0ABU2DJL0</accession>
<dbReference type="PRINTS" id="PR00344">
    <property type="entry name" value="BCTRLSENSOR"/>
</dbReference>
<dbReference type="GO" id="GO:0005524">
    <property type="term" value="F:ATP binding"/>
    <property type="evidence" value="ECO:0007669"/>
    <property type="project" value="UniProtKB-KW"/>
</dbReference>
<comment type="catalytic activity">
    <reaction evidence="1">
        <text>ATP + protein L-histidine = ADP + protein N-phospho-L-histidine.</text>
        <dbReference type="EC" id="2.7.13.3"/>
    </reaction>
</comment>
<evidence type="ECO:0000256" key="13">
    <source>
        <dbReference type="SAM" id="Phobius"/>
    </source>
</evidence>
<sequence length="443" mass="47359">MSLRLRAVLIAGLSLMVLWAAAAAWMMLGVRADLARTLDGRLAMSARMVSGLLAGSVIDPNAKTTDFTQAIRVNGSEGIACEIRALRGEVLARTSGSPASDFDSLPAGYSTRMVAGHEWRIYVLRDDSYQITTADRVEQRNTLINELLFAAGVPFLIALLGGLAALWIGIGQGLAPLQALRMQLRAKQTDDTTPIAVAKPPTELRPVLDAMNGLLGRLSLALSSQRAFTDAAAHELRTPLTVIDTHLQVARLTEGEEAESSLCSAEEGVKRLRGTLDQMMILARAEASPNSENGCTSIQEVIASVIDATTVEARLRLAVSVDGADACCAIPREMLEAAIRNLVDNAIRYSPYDMPVEVVARFDSPTRQCRIVVADRGPGLSADQAAKIGQRFWRGDQGRSRNDGAGLGISIVHAIAKRFGGALHLKPREGGGLVAELVFPCCP</sequence>
<evidence type="ECO:0000259" key="14">
    <source>
        <dbReference type="PROSITE" id="PS50109"/>
    </source>
</evidence>
<gene>
    <name evidence="15" type="ORF">RIU57_24510</name>
</gene>
<dbReference type="Gene3D" id="1.10.287.130">
    <property type="match status" value="1"/>
</dbReference>
<dbReference type="PANTHER" id="PTHR45436">
    <property type="entry name" value="SENSOR HISTIDINE KINASE YKOH"/>
    <property type="match status" value="1"/>
</dbReference>
<dbReference type="InterPro" id="IPR003661">
    <property type="entry name" value="HisK_dim/P_dom"/>
</dbReference>